<evidence type="ECO:0000313" key="1">
    <source>
        <dbReference type="EMBL" id="CAG9330477.1"/>
    </source>
</evidence>
<accession>A0AAU9K0T4</accession>
<name>A0AAU9K0T4_9CILI</name>
<evidence type="ECO:0000313" key="2">
    <source>
        <dbReference type="Proteomes" id="UP001162131"/>
    </source>
</evidence>
<dbReference type="AlphaFoldDB" id="A0AAU9K0T4"/>
<gene>
    <name evidence="1" type="ORF">BSTOLATCC_MIC51065</name>
</gene>
<proteinExistence type="predicted"/>
<reference evidence="1" key="1">
    <citation type="submission" date="2021-09" db="EMBL/GenBank/DDBJ databases">
        <authorList>
            <consortium name="AG Swart"/>
            <person name="Singh M."/>
            <person name="Singh A."/>
            <person name="Seah K."/>
            <person name="Emmerich C."/>
        </authorList>
    </citation>
    <scope>NUCLEOTIDE SEQUENCE</scope>
    <source>
        <strain evidence="1">ATCC30299</strain>
    </source>
</reference>
<comment type="caution">
    <text evidence="1">The sequence shown here is derived from an EMBL/GenBank/DDBJ whole genome shotgun (WGS) entry which is preliminary data.</text>
</comment>
<dbReference type="EMBL" id="CAJZBQ010000051">
    <property type="protein sequence ID" value="CAG9330477.1"/>
    <property type="molecule type" value="Genomic_DNA"/>
</dbReference>
<sequence length="228" mass="26875">MINSPKCYISQCTSKPYGKCDCSAQPVIFCKSHALQHIEDIENEKRHRCLKVYFKPDSDTKNLINQKLIEMKESLQNFRTKLIRESKEIVEVVRHSLDKALSYVNDLEEKFNKLIDETRSEEVYESPSENDFESIFKLSPSKAELKLKDWQLLITNIDSNSIKENVKDVMNLSAPVFFKMFYDNRKSSRKSSITAEIFWFIHWSELFIVWHLLGKLITCYFLRGTLVR</sequence>
<protein>
    <submittedName>
        <fullName evidence="1">Uncharacterized protein</fullName>
    </submittedName>
</protein>
<dbReference type="Proteomes" id="UP001162131">
    <property type="component" value="Unassembled WGS sequence"/>
</dbReference>
<organism evidence="1 2">
    <name type="scientific">Blepharisma stoltei</name>
    <dbReference type="NCBI Taxonomy" id="1481888"/>
    <lineage>
        <taxon>Eukaryota</taxon>
        <taxon>Sar</taxon>
        <taxon>Alveolata</taxon>
        <taxon>Ciliophora</taxon>
        <taxon>Postciliodesmatophora</taxon>
        <taxon>Heterotrichea</taxon>
        <taxon>Heterotrichida</taxon>
        <taxon>Blepharismidae</taxon>
        <taxon>Blepharisma</taxon>
    </lineage>
</organism>
<keyword evidence="2" id="KW-1185">Reference proteome</keyword>